<geneLocation type="plasmid" evidence="1 2">
    <name>unnamed1</name>
</geneLocation>
<dbReference type="RefSeq" id="WP_306061659.1">
    <property type="nucleotide sequence ID" value="NZ_CP120998.1"/>
</dbReference>
<proteinExistence type="predicted"/>
<gene>
    <name evidence="1" type="ORF">P8A18_34040</name>
</gene>
<dbReference type="Gene3D" id="3.30.70.100">
    <property type="match status" value="2"/>
</dbReference>
<dbReference type="InterPro" id="IPR011008">
    <property type="entry name" value="Dimeric_a/b-barrel"/>
</dbReference>
<sequence>MADAPSPFPDVARTDTGVALVTPLYVGGPGHQRAEAERVLAPYRNGSLPEGFLSVSVFTSTEGENVLTYAQWTSDDAYRAFVRDGGLGEPDENTTEPVRYKLYRGRVLEPGSVPTMLVPPVFDVDGRDRQRRSIDNLIDGPLGTPFPGLVASHFHISLDGTRVLNWAEWVDEDAHVGFMKSSRPKECLEAITMPGVRGIGGKRYVLAGAVTR</sequence>
<dbReference type="EMBL" id="CP120998">
    <property type="protein sequence ID" value="WLQ38539.1"/>
    <property type="molecule type" value="Genomic_DNA"/>
</dbReference>
<evidence type="ECO:0000313" key="2">
    <source>
        <dbReference type="Proteomes" id="UP001239522"/>
    </source>
</evidence>
<evidence type="ECO:0000313" key="1">
    <source>
        <dbReference type="EMBL" id="WLQ38539.1"/>
    </source>
</evidence>
<keyword evidence="1" id="KW-0614">Plasmid</keyword>
<name>A0ABY9HVZ1_9ACTN</name>
<dbReference type="GO" id="GO:0004497">
    <property type="term" value="F:monooxygenase activity"/>
    <property type="evidence" value="ECO:0007669"/>
    <property type="project" value="UniProtKB-KW"/>
</dbReference>
<accession>A0ABY9HVZ1</accession>
<dbReference type="SUPFAM" id="SSF54909">
    <property type="entry name" value="Dimeric alpha+beta barrel"/>
    <property type="match status" value="2"/>
</dbReference>
<keyword evidence="1" id="KW-0560">Oxidoreductase</keyword>
<keyword evidence="1" id="KW-0503">Monooxygenase</keyword>
<reference evidence="1 2" key="1">
    <citation type="submission" date="2023-03" db="EMBL/GenBank/DDBJ databases">
        <title>Isolation and description of six Streptomyces strains from soil environments, able to metabolize different microbial glucans.</title>
        <authorList>
            <person name="Widen T."/>
            <person name="Larsbrink J."/>
        </authorList>
    </citation>
    <scope>NUCLEOTIDE SEQUENCE [LARGE SCALE GENOMIC DNA]</scope>
    <source>
        <strain evidence="1 2">Mut1</strain>
        <plasmid evidence="1 2">unnamed1</plasmid>
    </source>
</reference>
<keyword evidence="2" id="KW-1185">Reference proteome</keyword>
<dbReference type="Proteomes" id="UP001239522">
    <property type="component" value="Plasmid unnamed1"/>
</dbReference>
<organism evidence="1 2">
    <name type="scientific">Streptomyces castrisilvae</name>
    <dbReference type="NCBI Taxonomy" id="3033811"/>
    <lineage>
        <taxon>Bacteria</taxon>
        <taxon>Bacillati</taxon>
        <taxon>Actinomycetota</taxon>
        <taxon>Actinomycetes</taxon>
        <taxon>Kitasatosporales</taxon>
        <taxon>Streptomycetaceae</taxon>
        <taxon>Streptomyces</taxon>
    </lineage>
</organism>
<protein>
    <submittedName>
        <fullName evidence="1">Antibiotic biosynthesis monooxygenase</fullName>
    </submittedName>
</protein>